<feature type="transmembrane region" description="Helical" evidence="7">
    <location>
        <begin position="110"/>
        <end position="128"/>
    </location>
</feature>
<feature type="transmembrane region" description="Helical" evidence="7">
    <location>
        <begin position="21"/>
        <end position="40"/>
    </location>
</feature>
<comment type="caution">
    <text evidence="8">The sequence shown here is derived from an EMBL/GenBank/DDBJ whole genome shotgun (WGS) entry which is preliminary data.</text>
</comment>
<evidence type="ECO:0000313" key="8">
    <source>
        <dbReference type="EMBL" id="GEP60307.1"/>
    </source>
</evidence>
<dbReference type="GO" id="GO:0005886">
    <property type="term" value="C:plasma membrane"/>
    <property type="evidence" value="ECO:0007669"/>
    <property type="project" value="UniProtKB-SubCell"/>
</dbReference>
<dbReference type="PANTHER" id="PTHR23517">
    <property type="entry name" value="RESISTANCE PROTEIN MDTM, PUTATIVE-RELATED-RELATED"/>
    <property type="match status" value="1"/>
</dbReference>
<keyword evidence="2" id="KW-0813">Transport</keyword>
<evidence type="ECO:0000256" key="2">
    <source>
        <dbReference type="ARBA" id="ARBA00022448"/>
    </source>
</evidence>
<feature type="transmembrane region" description="Helical" evidence="7">
    <location>
        <begin position="76"/>
        <end position="98"/>
    </location>
</feature>
<dbReference type="EMBL" id="BKAJ01000157">
    <property type="protein sequence ID" value="GEP60307.1"/>
    <property type="molecule type" value="Genomic_DNA"/>
</dbReference>
<feature type="transmembrane region" description="Helical" evidence="7">
    <location>
        <begin position="273"/>
        <end position="290"/>
    </location>
</feature>
<reference evidence="8 9" key="1">
    <citation type="submission" date="2019-07" db="EMBL/GenBank/DDBJ databases">
        <title>Whole genome shotgun sequence of Reyranella soli NBRC 108950.</title>
        <authorList>
            <person name="Hosoyama A."/>
            <person name="Uohara A."/>
            <person name="Ohji S."/>
            <person name="Ichikawa N."/>
        </authorList>
    </citation>
    <scope>NUCLEOTIDE SEQUENCE [LARGE SCALE GENOMIC DNA]</scope>
    <source>
        <strain evidence="8 9">NBRC 108950</strain>
    </source>
</reference>
<keyword evidence="4 7" id="KW-0812">Transmembrane</keyword>
<comment type="subcellular location">
    <subcellularLocation>
        <location evidence="1">Cell membrane</location>
        <topology evidence="1">Multi-pass membrane protein</topology>
    </subcellularLocation>
</comment>
<organism evidence="8 9">
    <name type="scientific">Reyranella soli</name>
    <dbReference type="NCBI Taxonomy" id="1230389"/>
    <lineage>
        <taxon>Bacteria</taxon>
        <taxon>Pseudomonadati</taxon>
        <taxon>Pseudomonadota</taxon>
        <taxon>Alphaproteobacteria</taxon>
        <taxon>Hyphomicrobiales</taxon>
        <taxon>Reyranellaceae</taxon>
        <taxon>Reyranella</taxon>
    </lineage>
</organism>
<dbReference type="RefSeq" id="WP_147155653.1">
    <property type="nucleotide sequence ID" value="NZ_BKAJ01000157.1"/>
</dbReference>
<keyword evidence="6 7" id="KW-0472">Membrane</keyword>
<sequence>MSTAANPSPAAKPVGMALPGLVIAVAMIGDTLLYAVLPLYHQDFGISLAMVGVLLSLNRWIRLLANSGVAAIGERVGPHALMVMAAIGSVVSTTLYGLVENDAVQIAARILWGISYASLNLSTLAYAVSDRANAGKRVGASRAAIGIVQAMSLVGGAWIVVNVGPRSVFVIFGGLTLISLGAALMLPRLPREITDKKPFRLPIPHRLETWGFMLGFTSDGVFLLTLSFLMKDSITWLAPVLATAILLALRWLVEITTGPLGGWIGDRFGAGRISIINGGLLVAGFALIALDHELLGALVVVMTRGMFNTLIPVLVLERGKSSVLSSQASYSTWRDFGAAVGPLSAPWLFLNIPQAPLYGALAAALGISAYFCLVRR</sequence>
<keyword evidence="5 7" id="KW-1133">Transmembrane helix</keyword>
<keyword evidence="9" id="KW-1185">Reference proteome</keyword>
<dbReference type="Pfam" id="PF07690">
    <property type="entry name" value="MFS_1"/>
    <property type="match status" value="1"/>
</dbReference>
<dbReference type="AlphaFoldDB" id="A0A512NMY0"/>
<feature type="transmembrane region" description="Helical" evidence="7">
    <location>
        <begin position="167"/>
        <end position="186"/>
    </location>
</feature>
<evidence type="ECO:0000256" key="3">
    <source>
        <dbReference type="ARBA" id="ARBA00022475"/>
    </source>
</evidence>
<feature type="transmembrane region" description="Helical" evidence="7">
    <location>
        <begin position="140"/>
        <end position="161"/>
    </location>
</feature>
<dbReference type="InterPro" id="IPR036259">
    <property type="entry name" value="MFS_trans_sf"/>
</dbReference>
<evidence type="ECO:0000313" key="9">
    <source>
        <dbReference type="Proteomes" id="UP000321058"/>
    </source>
</evidence>
<dbReference type="SUPFAM" id="SSF103473">
    <property type="entry name" value="MFS general substrate transporter"/>
    <property type="match status" value="1"/>
</dbReference>
<feature type="transmembrane region" description="Helical" evidence="7">
    <location>
        <begin position="46"/>
        <end position="64"/>
    </location>
</feature>
<feature type="transmembrane region" description="Helical" evidence="7">
    <location>
        <begin position="236"/>
        <end position="253"/>
    </location>
</feature>
<feature type="transmembrane region" description="Helical" evidence="7">
    <location>
        <begin position="296"/>
        <end position="316"/>
    </location>
</feature>
<dbReference type="Gene3D" id="1.20.1250.20">
    <property type="entry name" value="MFS general substrate transporter like domains"/>
    <property type="match status" value="1"/>
</dbReference>
<evidence type="ECO:0000256" key="4">
    <source>
        <dbReference type="ARBA" id="ARBA00022692"/>
    </source>
</evidence>
<dbReference type="Proteomes" id="UP000321058">
    <property type="component" value="Unassembled WGS sequence"/>
</dbReference>
<feature type="transmembrane region" description="Helical" evidence="7">
    <location>
        <begin position="355"/>
        <end position="374"/>
    </location>
</feature>
<accession>A0A512NMY0</accession>
<gene>
    <name evidence="8" type="ORF">RSO01_74730</name>
</gene>
<evidence type="ECO:0000256" key="1">
    <source>
        <dbReference type="ARBA" id="ARBA00004651"/>
    </source>
</evidence>
<keyword evidence="3" id="KW-1003">Cell membrane</keyword>
<feature type="transmembrane region" description="Helical" evidence="7">
    <location>
        <begin position="207"/>
        <end position="230"/>
    </location>
</feature>
<evidence type="ECO:0000256" key="6">
    <source>
        <dbReference type="ARBA" id="ARBA00023136"/>
    </source>
</evidence>
<dbReference type="InterPro" id="IPR011701">
    <property type="entry name" value="MFS"/>
</dbReference>
<name>A0A512NMY0_9HYPH</name>
<dbReference type="InterPro" id="IPR050171">
    <property type="entry name" value="MFS_Transporters"/>
</dbReference>
<evidence type="ECO:0000256" key="5">
    <source>
        <dbReference type="ARBA" id="ARBA00022989"/>
    </source>
</evidence>
<evidence type="ECO:0000256" key="7">
    <source>
        <dbReference type="SAM" id="Phobius"/>
    </source>
</evidence>
<proteinExistence type="predicted"/>
<dbReference type="OrthoDB" id="7029709at2"/>
<dbReference type="GO" id="GO:0022857">
    <property type="term" value="F:transmembrane transporter activity"/>
    <property type="evidence" value="ECO:0007669"/>
    <property type="project" value="InterPro"/>
</dbReference>
<protein>
    <submittedName>
        <fullName evidence="8">MFS transporter</fullName>
    </submittedName>
</protein>